<feature type="transmembrane region" description="Helical" evidence="4">
    <location>
        <begin position="305"/>
        <end position="322"/>
    </location>
</feature>
<protein>
    <recommendedName>
        <fullName evidence="7">Transporter MCH4</fullName>
    </recommendedName>
</protein>
<comment type="similarity">
    <text evidence="2">Belongs to the major facilitator superfamily. Monocarboxylate porter (TC 2.A.1.13) family.</text>
</comment>
<dbReference type="Pfam" id="PF07690">
    <property type="entry name" value="MFS_1"/>
    <property type="match status" value="1"/>
</dbReference>
<feature type="compositionally biased region" description="Polar residues" evidence="3">
    <location>
        <begin position="425"/>
        <end position="434"/>
    </location>
</feature>
<feature type="transmembrane region" description="Helical" evidence="4">
    <location>
        <begin position="271"/>
        <end position="293"/>
    </location>
</feature>
<evidence type="ECO:0000256" key="1">
    <source>
        <dbReference type="ARBA" id="ARBA00004141"/>
    </source>
</evidence>
<dbReference type="GO" id="GO:0022857">
    <property type="term" value="F:transmembrane transporter activity"/>
    <property type="evidence" value="ECO:0007669"/>
    <property type="project" value="InterPro"/>
</dbReference>
<dbReference type="InterPro" id="IPR011701">
    <property type="entry name" value="MFS"/>
</dbReference>
<comment type="subcellular location">
    <subcellularLocation>
        <location evidence="1">Membrane</location>
        <topology evidence="1">Multi-pass membrane protein</topology>
    </subcellularLocation>
</comment>
<dbReference type="Proteomes" id="UP000038010">
    <property type="component" value="Unassembled WGS sequence"/>
</dbReference>
<evidence type="ECO:0000313" key="5">
    <source>
        <dbReference type="EMBL" id="KPI37215.1"/>
    </source>
</evidence>
<feature type="transmembrane region" description="Helical" evidence="4">
    <location>
        <begin position="342"/>
        <end position="365"/>
    </location>
</feature>
<keyword evidence="4" id="KW-1133">Transmembrane helix</keyword>
<comment type="caution">
    <text evidence="5">The sequence shown here is derived from an EMBL/GenBank/DDBJ whole genome shotgun (WGS) entry which is preliminary data.</text>
</comment>
<feature type="transmembrane region" description="Helical" evidence="4">
    <location>
        <begin position="372"/>
        <end position="393"/>
    </location>
</feature>
<accession>A0A0N1NZ82</accession>
<dbReference type="Gene3D" id="1.20.1250.20">
    <property type="entry name" value="MFS general substrate transporter like domains"/>
    <property type="match status" value="2"/>
</dbReference>
<feature type="transmembrane region" description="Helical" evidence="4">
    <location>
        <begin position="89"/>
        <end position="108"/>
    </location>
</feature>
<keyword evidence="4" id="KW-0472">Membrane</keyword>
<dbReference type="InterPro" id="IPR050327">
    <property type="entry name" value="Proton-linked_MCT"/>
</dbReference>
<feature type="region of interest" description="Disordered" evidence="3">
    <location>
        <begin position="411"/>
        <end position="437"/>
    </location>
</feature>
<dbReference type="PANTHER" id="PTHR11360">
    <property type="entry name" value="MONOCARBOXYLATE TRANSPORTER"/>
    <property type="match status" value="1"/>
</dbReference>
<dbReference type="GO" id="GO:0016020">
    <property type="term" value="C:membrane"/>
    <property type="evidence" value="ECO:0007669"/>
    <property type="project" value="UniProtKB-SubCell"/>
</dbReference>
<feature type="transmembrane region" description="Helical" evidence="4">
    <location>
        <begin position="153"/>
        <end position="174"/>
    </location>
</feature>
<organism evidence="5 6">
    <name type="scientific">Cyphellophora attinorum</name>
    <dbReference type="NCBI Taxonomy" id="1664694"/>
    <lineage>
        <taxon>Eukaryota</taxon>
        <taxon>Fungi</taxon>
        <taxon>Dikarya</taxon>
        <taxon>Ascomycota</taxon>
        <taxon>Pezizomycotina</taxon>
        <taxon>Eurotiomycetes</taxon>
        <taxon>Chaetothyriomycetidae</taxon>
        <taxon>Chaetothyriales</taxon>
        <taxon>Cyphellophoraceae</taxon>
        <taxon>Cyphellophora</taxon>
    </lineage>
</organism>
<sequence length="539" mass="58556">MASEKSGPDNTPASLLITEAIEKESRNSMDQPRPLAFEADLPPMDEGRAAYGVLAAVTLLSMMPFGVISSFGVFFQYYVLQRYEHADRAVWIGGISNGIMSLFAPLMVYACLKLTPQLPLLYYIGFGWLLSFVALLSAAFCRSVALLILTQGVLLGIGALFVGYPSLMILNSWFVKRRGFAYGICFASTKLVSIGLGFLINYSLHAHGRKTTFFIMTALVGAVPLAALPFVHERGASSPLKRVLPVGATGSAIAEIRPTSTLSTISMVRPYYYQVLFYVMLVAYFLESVGYAIPKFYISTYSADILGLPTYTGPLLLALYNTTGVISKPLFGHLSDLGPPQLLMVLTTIACAISMIVFWGVASMLSLTSARLGMLATFITVFSFAGQGFSSLASRMSRCFRQMSSSSYATDETAPLPAVNEKSEASVSVRQQNDQGRDDSQQVYAWLNVARGTAYMVSAPTSEVLLNPANDSELGTYGLVRSRAFAGGPGWRSLIVFSAVLMIAATFMSVFAWVADRSTFRASIRRKKSNLGPERDQNA</sequence>
<dbReference type="VEuPathDB" id="FungiDB:AB675_1530"/>
<evidence type="ECO:0000256" key="3">
    <source>
        <dbReference type="SAM" id="MobiDB-lite"/>
    </source>
</evidence>
<name>A0A0N1NZ82_9EURO</name>
<keyword evidence="4" id="KW-0812">Transmembrane</keyword>
<proteinExistence type="inferred from homology"/>
<feature type="transmembrane region" description="Helical" evidence="4">
    <location>
        <begin position="49"/>
        <end position="77"/>
    </location>
</feature>
<feature type="transmembrane region" description="Helical" evidence="4">
    <location>
        <begin position="212"/>
        <end position="231"/>
    </location>
</feature>
<keyword evidence="6" id="KW-1185">Reference proteome</keyword>
<evidence type="ECO:0000313" key="6">
    <source>
        <dbReference type="Proteomes" id="UP000038010"/>
    </source>
</evidence>
<dbReference type="RefSeq" id="XP_017997178.1">
    <property type="nucleotide sequence ID" value="XM_018141429.1"/>
</dbReference>
<feature type="transmembrane region" description="Helical" evidence="4">
    <location>
        <begin position="180"/>
        <end position="200"/>
    </location>
</feature>
<evidence type="ECO:0008006" key="7">
    <source>
        <dbReference type="Google" id="ProtNLM"/>
    </source>
</evidence>
<feature type="transmembrane region" description="Helical" evidence="4">
    <location>
        <begin position="494"/>
        <end position="515"/>
    </location>
</feature>
<dbReference type="GeneID" id="28733309"/>
<dbReference type="EMBL" id="LFJN01000025">
    <property type="protein sequence ID" value="KPI37215.1"/>
    <property type="molecule type" value="Genomic_DNA"/>
</dbReference>
<dbReference type="PANTHER" id="PTHR11360:SF287">
    <property type="entry name" value="MFS MONOCARBOXYLATE TRANSPORTER"/>
    <property type="match status" value="1"/>
</dbReference>
<dbReference type="InterPro" id="IPR036259">
    <property type="entry name" value="MFS_trans_sf"/>
</dbReference>
<gene>
    <name evidence="5" type="ORF">AB675_1530</name>
</gene>
<reference evidence="5 6" key="1">
    <citation type="submission" date="2015-06" db="EMBL/GenBank/DDBJ databases">
        <title>Draft genome of the ant-associated black yeast Phialophora attae CBS 131958.</title>
        <authorList>
            <person name="Moreno L.F."/>
            <person name="Stielow B.J."/>
            <person name="de Hoog S."/>
            <person name="Vicente V.A."/>
            <person name="Weiss V.A."/>
            <person name="de Vries M."/>
            <person name="Cruz L.M."/>
            <person name="Souza E.M."/>
        </authorList>
    </citation>
    <scope>NUCLEOTIDE SEQUENCE [LARGE SCALE GENOMIC DNA]</scope>
    <source>
        <strain evidence="5 6">CBS 131958</strain>
    </source>
</reference>
<evidence type="ECO:0000256" key="4">
    <source>
        <dbReference type="SAM" id="Phobius"/>
    </source>
</evidence>
<dbReference type="OrthoDB" id="2213137at2759"/>
<evidence type="ECO:0000256" key="2">
    <source>
        <dbReference type="ARBA" id="ARBA00006727"/>
    </source>
</evidence>
<dbReference type="AlphaFoldDB" id="A0A0N1NZ82"/>
<feature type="transmembrane region" description="Helical" evidence="4">
    <location>
        <begin position="120"/>
        <end position="141"/>
    </location>
</feature>
<dbReference type="SUPFAM" id="SSF103473">
    <property type="entry name" value="MFS general substrate transporter"/>
    <property type="match status" value="1"/>
</dbReference>